<dbReference type="InterPro" id="IPR036452">
    <property type="entry name" value="Ribo_hydro-like"/>
</dbReference>
<dbReference type="AlphaFoldDB" id="A0A6F8Y9D7"/>
<sequence length="315" mass="33193">MILDCDPGHDDALAIMLAAADARLDLLAITTVAGNTTLDKATLNARRVCTIAGISRVPVAAGCDRPLVAELRVADDIHGESGLDGPAFGEPTVPLAGEHAVALMRRLLLDHPEPVTLVPTGPLTNVATLLRDHPEVAPKIREIVLMGGSTERGNISPYGEFNIFVDPEAADLVFRAGLPVTMIGLNVTHQALVTPDVVARFRALGTPLAEACVELMTFFGSAYERVFGLADPPLHDPIAVARVIDPSLVACVPAPVAVELTGAHTRGATVVDLHRRTGALPNAQVALDLDVPRFWDLLVDALTRLSGSPDAASPW</sequence>
<dbReference type="PANTHER" id="PTHR12304">
    <property type="entry name" value="INOSINE-URIDINE PREFERRING NUCLEOSIDE HYDROLASE"/>
    <property type="match status" value="1"/>
</dbReference>
<evidence type="ECO:0000256" key="2">
    <source>
        <dbReference type="ARBA" id="ARBA00023295"/>
    </source>
</evidence>
<evidence type="ECO:0000256" key="1">
    <source>
        <dbReference type="ARBA" id="ARBA00022801"/>
    </source>
</evidence>
<keyword evidence="5" id="KW-1185">Reference proteome</keyword>
<dbReference type="EMBL" id="AP022870">
    <property type="protein sequence ID" value="BCB82670.1"/>
    <property type="molecule type" value="Genomic_DNA"/>
</dbReference>
<dbReference type="GO" id="GO:0005829">
    <property type="term" value="C:cytosol"/>
    <property type="evidence" value="ECO:0007669"/>
    <property type="project" value="TreeGrafter"/>
</dbReference>
<dbReference type="KEGG" id="pfla:Pflav_090800"/>
<keyword evidence="1" id="KW-0378">Hydrolase</keyword>
<feature type="domain" description="Inosine/uridine-preferring nucleoside hydrolase" evidence="3">
    <location>
        <begin position="1"/>
        <end position="296"/>
    </location>
</feature>
<evidence type="ECO:0000259" key="3">
    <source>
        <dbReference type="Pfam" id="PF01156"/>
    </source>
</evidence>
<name>A0A6F8Y9D7_9ACTN</name>
<organism evidence="4 5">
    <name type="scientific">Phytohabitans flavus</name>
    <dbReference type="NCBI Taxonomy" id="1076124"/>
    <lineage>
        <taxon>Bacteria</taxon>
        <taxon>Bacillati</taxon>
        <taxon>Actinomycetota</taxon>
        <taxon>Actinomycetes</taxon>
        <taxon>Micromonosporales</taxon>
        <taxon>Micromonosporaceae</taxon>
    </lineage>
</organism>
<dbReference type="GO" id="GO:0006152">
    <property type="term" value="P:purine nucleoside catabolic process"/>
    <property type="evidence" value="ECO:0007669"/>
    <property type="project" value="TreeGrafter"/>
</dbReference>
<protein>
    <submittedName>
        <fullName evidence="4">Ribosylpyrimidine nucleosidase</fullName>
    </submittedName>
</protein>
<dbReference type="CDD" id="cd02651">
    <property type="entry name" value="nuc_hydro_IU_UC_XIUA"/>
    <property type="match status" value="1"/>
</dbReference>
<accession>A0A6F8Y9D7</accession>
<dbReference type="Proteomes" id="UP000502508">
    <property type="component" value="Chromosome"/>
</dbReference>
<evidence type="ECO:0000313" key="4">
    <source>
        <dbReference type="EMBL" id="BCB82670.1"/>
    </source>
</evidence>
<dbReference type="Gene3D" id="3.90.245.10">
    <property type="entry name" value="Ribonucleoside hydrolase-like"/>
    <property type="match status" value="1"/>
</dbReference>
<gene>
    <name evidence="4" type="ORF">Pflav_090800</name>
</gene>
<dbReference type="InterPro" id="IPR023186">
    <property type="entry name" value="IUNH"/>
</dbReference>
<keyword evidence="2" id="KW-0326">Glycosidase</keyword>
<dbReference type="PANTHER" id="PTHR12304:SF4">
    <property type="entry name" value="URIDINE NUCLEOSIDASE"/>
    <property type="match status" value="1"/>
</dbReference>
<dbReference type="GO" id="GO:0008477">
    <property type="term" value="F:purine nucleosidase activity"/>
    <property type="evidence" value="ECO:0007669"/>
    <property type="project" value="TreeGrafter"/>
</dbReference>
<evidence type="ECO:0000313" key="5">
    <source>
        <dbReference type="Proteomes" id="UP000502508"/>
    </source>
</evidence>
<dbReference type="InterPro" id="IPR001910">
    <property type="entry name" value="Inosine/uridine_hydrolase_dom"/>
</dbReference>
<dbReference type="Pfam" id="PF01156">
    <property type="entry name" value="IU_nuc_hydro"/>
    <property type="match status" value="1"/>
</dbReference>
<reference evidence="4 5" key="2">
    <citation type="submission" date="2020-03" db="EMBL/GenBank/DDBJ databases">
        <authorList>
            <person name="Ichikawa N."/>
            <person name="Kimura A."/>
            <person name="Kitahashi Y."/>
            <person name="Uohara A."/>
        </authorList>
    </citation>
    <scope>NUCLEOTIDE SEQUENCE [LARGE SCALE GENOMIC DNA]</scope>
    <source>
        <strain evidence="4 5">NBRC 107702</strain>
    </source>
</reference>
<proteinExistence type="predicted"/>
<dbReference type="SUPFAM" id="SSF53590">
    <property type="entry name" value="Nucleoside hydrolase"/>
    <property type="match status" value="1"/>
</dbReference>
<reference evidence="4 5" key="1">
    <citation type="submission" date="2020-03" db="EMBL/GenBank/DDBJ databases">
        <title>Whole genome shotgun sequence of Phytohabitans flavus NBRC 107702.</title>
        <authorList>
            <person name="Komaki H."/>
            <person name="Tamura T."/>
        </authorList>
    </citation>
    <scope>NUCLEOTIDE SEQUENCE [LARGE SCALE GENOMIC DNA]</scope>
    <source>
        <strain evidence="4 5">NBRC 107702</strain>
    </source>
</reference>